<keyword evidence="2" id="KW-1003">Cell membrane</keyword>
<proteinExistence type="predicted"/>
<dbReference type="PANTHER" id="PTHR30606">
    <property type="entry name" value="LIPID A BIOSYNTHESIS LAUROYL ACYLTRANSFERASE"/>
    <property type="match status" value="1"/>
</dbReference>
<keyword evidence="4 7" id="KW-0808">Transferase</keyword>
<evidence type="ECO:0000313" key="7">
    <source>
        <dbReference type="EMBL" id="SUI97729.1"/>
    </source>
</evidence>
<evidence type="ECO:0000256" key="5">
    <source>
        <dbReference type="ARBA" id="ARBA00023136"/>
    </source>
</evidence>
<comment type="subcellular location">
    <subcellularLocation>
        <location evidence="1">Cell inner membrane</location>
    </subcellularLocation>
</comment>
<dbReference type="GO" id="GO:0009247">
    <property type="term" value="P:glycolipid biosynthetic process"/>
    <property type="evidence" value="ECO:0007669"/>
    <property type="project" value="UniProtKB-ARBA"/>
</dbReference>
<dbReference type="Pfam" id="PF03279">
    <property type="entry name" value="Lip_A_acyltrans"/>
    <property type="match status" value="1"/>
</dbReference>
<dbReference type="InterPro" id="IPR004960">
    <property type="entry name" value="LipA_acyltrans"/>
</dbReference>
<dbReference type="PANTHER" id="PTHR30606:SF10">
    <property type="entry name" value="PHOSPHATIDYLINOSITOL MANNOSIDE ACYLTRANSFERASE"/>
    <property type="match status" value="1"/>
</dbReference>
<keyword evidence="6 7" id="KW-0012">Acyltransferase</keyword>
<keyword evidence="3" id="KW-0997">Cell inner membrane</keyword>
<evidence type="ECO:0000256" key="6">
    <source>
        <dbReference type="ARBA" id="ARBA00023315"/>
    </source>
</evidence>
<evidence type="ECO:0000256" key="3">
    <source>
        <dbReference type="ARBA" id="ARBA00022519"/>
    </source>
</evidence>
<dbReference type="CDD" id="cd07984">
    <property type="entry name" value="LPLAT_LABLAT-like"/>
    <property type="match status" value="1"/>
</dbReference>
<keyword evidence="5" id="KW-0472">Membrane</keyword>
<accession>A0A380B9T6</accession>
<dbReference type="AlphaFoldDB" id="A0A380B9T6"/>
<dbReference type="Proteomes" id="UP000254893">
    <property type="component" value="Unassembled WGS sequence"/>
</dbReference>
<dbReference type="GO" id="GO:0016746">
    <property type="term" value="F:acyltransferase activity"/>
    <property type="evidence" value="ECO:0007669"/>
    <property type="project" value="UniProtKB-KW"/>
</dbReference>
<protein>
    <submittedName>
        <fullName evidence="7">Lipid A biosynthesis lauroyl acyltransferase</fullName>
    </submittedName>
</protein>
<evidence type="ECO:0000256" key="1">
    <source>
        <dbReference type="ARBA" id="ARBA00004533"/>
    </source>
</evidence>
<name>A0A380B9T6_SPHSI</name>
<evidence type="ECO:0000256" key="4">
    <source>
        <dbReference type="ARBA" id="ARBA00022679"/>
    </source>
</evidence>
<evidence type="ECO:0000256" key="2">
    <source>
        <dbReference type="ARBA" id="ARBA00022475"/>
    </source>
</evidence>
<gene>
    <name evidence="7" type="ORF">NCTC11388_00410</name>
</gene>
<reference evidence="7 8" key="1">
    <citation type="submission" date="2018-06" db="EMBL/GenBank/DDBJ databases">
        <authorList>
            <consortium name="Pathogen Informatics"/>
            <person name="Doyle S."/>
        </authorList>
    </citation>
    <scope>NUCLEOTIDE SEQUENCE [LARGE SCALE GENOMIC DNA]</scope>
    <source>
        <strain evidence="7 8">NCTC11388</strain>
    </source>
</reference>
<dbReference type="GO" id="GO:0005886">
    <property type="term" value="C:plasma membrane"/>
    <property type="evidence" value="ECO:0007669"/>
    <property type="project" value="UniProtKB-SubCell"/>
</dbReference>
<evidence type="ECO:0000313" key="8">
    <source>
        <dbReference type="Proteomes" id="UP000254893"/>
    </source>
</evidence>
<dbReference type="EMBL" id="UGYW01000001">
    <property type="protein sequence ID" value="SUI97729.1"/>
    <property type="molecule type" value="Genomic_DNA"/>
</dbReference>
<organism evidence="7 8">
    <name type="scientific">Sphingobacterium spiritivorum</name>
    <name type="common">Flavobacterium spiritivorum</name>
    <dbReference type="NCBI Taxonomy" id="258"/>
    <lineage>
        <taxon>Bacteria</taxon>
        <taxon>Pseudomonadati</taxon>
        <taxon>Bacteroidota</taxon>
        <taxon>Sphingobacteriia</taxon>
        <taxon>Sphingobacteriales</taxon>
        <taxon>Sphingobacteriaceae</taxon>
        <taxon>Sphingobacterium</taxon>
    </lineage>
</organism>
<sequence>MQYMKAQKQNNKTNRSPQHMNSMYRIMGFMIGRIFRYRYNVVIQNFSRAFPDMSYASIVHHVHDFYCVLARIVIEQLSGIFRSSTVHVKNAQLLDTASREKRHIIILMGHYGNWELLNRLPALLNKPVQALYKPLKSNLLDRLAQKSRTREGLRLIPSSQALRTLLKEKNSPNITVFLADQYPGSQNGYPVTFLNQQTYAFSGAEKIAKILNAYVVYGEFSPADDYNWTLNLDLIFESASQTLAGEITQNYTRKLEDSIIKAPSYWLWSHRRWK</sequence>